<dbReference type="PANTHER" id="PTHR33223">
    <property type="entry name" value="CCHC-TYPE DOMAIN-CONTAINING PROTEIN"/>
    <property type="match status" value="1"/>
</dbReference>
<proteinExistence type="predicted"/>
<dbReference type="InterPro" id="IPR005162">
    <property type="entry name" value="Retrotrans_gag_dom"/>
</dbReference>
<accession>A0AA88EDR2</accession>
<name>A0AA88EDR2_FICCA</name>
<dbReference type="PANTHER" id="PTHR33223:SF11">
    <property type="entry name" value="ELEMENT PROTEIN, PUTATIVE-RELATED"/>
    <property type="match status" value="1"/>
</dbReference>
<evidence type="ECO:0000313" key="3">
    <source>
        <dbReference type="EMBL" id="GMN72043.1"/>
    </source>
</evidence>
<protein>
    <recommendedName>
        <fullName evidence="2">Retrotransposon gag domain-containing protein</fullName>
    </recommendedName>
</protein>
<dbReference type="Proteomes" id="UP001187192">
    <property type="component" value="Unassembled WGS sequence"/>
</dbReference>
<keyword evidence="4" id="KW-1185">Reference proteome</keyword>
<feature type="domain" description="Retrotransposon gag" evidence="2">
    <location>
        <begin position="5"/>
        <end position="74"/>
    </location>
</feature>
<dbReference type="EMBL" id="BTGU01012806">
    <property type="protein sequence ID" value="GMN72043.1"/>
    <property type="molecule type" value="Genomic_DNA"/>
</dbReference>
<dbReference type="AlphaFoldDB" id="A0AA88EDR2"/>
<feature type="compositionally biased region" description="Polar residues" evidence="1">
    <location>
        <begin position="148"/>
        <end position="163"/>
    </location>
</feature>
<sequence>MSRTMDSFKQLADAFSTAFLGAKTRKMETSYLFRIKQGKSEPLKEYLDRFRKVVVQVKSCSDDTLIHAFREGIKDRRLVWAIAYDVPPTFTHLREIARKHAEAEEYIRGRGLVPGELSRPVGKKPNKDGAVQVRSEKGKAISKAEANLGSNTPARRFRQYTTS</sequence>
<gene>
    <name evidence="3" type="ORF">TIFTF001_053498</name>
</gene>
<evidence type="ECO:0000256" key="1">
    <source>
        <dbReference type="SAM" id="MobiDB-lite"/>
    </source>
</evidence>
<dbReference type="Pfam" id="PF03732">
    <property type="entry name" value="Retrotrans_gag"/>
    <property type="match status" value="1"/>
</dbReference>
<reference evidence="3" key="1">
    <citation type="submission" date="2023-07" db="EMBL/GenBank/DDBJ databases">
        <title>draft genome sequence of fig (Ficus carica).</title>
        <authorList>
            <person name="Takahashi T."/>
            <person name="Nishimura K."/>
        </authorList>
    </citation>
    <scope>NUCLEOTIDE SEQUENCE</scope>
</reference>
<organism evidence="3 4">
    <name type="scientific">Ficus carica</name>
    <name type="common">Common fig</name>
    <dbReference type="NCBI Taxonomy" id="3494"/>
    <lineage>
        <taxon>Eukaryota</taxon>
        <taxon>Viridiplantae</taxon>
        <taxon>Streptophyta</taxon>
        <taxon>Embryophyta</taxon>
        <taxon>Tracheophyta</taxon>
        <taxon>Spermatophyta</taxon>
        <taxon>Magnoliopsida</taxon>
        <taxon>eudicotyledons</taxon>
        <taxon>Gunneridae</taxon>
        <taxon>Pentapetalae</taxon>
        <taxon>rosids</taxon>
        <taxon>fabids</taxon>
        <taxon>Rosales</taxon>
        <taxon>Moraceae</taxon>
        <taxon>Ficeae</taxon>
        <taxon>Ficus</taxon>
    </lineage>
</organism>
<comment type="caution">
    <text evidence="3">The sequence shown here is derived from an EMBL/GenBank/DDBJ whole genome shotgun (WGS) entry which is preliminary data.</text>
</comment>
<feature type="region of interest" description="Disordered" evidence="1">
    <location>
        <begin position="117"/>
        <end position="163"/>
    </location>
</feature>
<evidence type="ECO:0000259" key="2">
    <source>
        <dbReference type="Pfam" id="PF03732"/>
    </source>
</evidence>
<evidence type="ECO:0000313" key="4">
    <source>
        <dbReference type="Proteomes" id="UP001187192"/>
    </source>
</evidence>